<accession>A0A8J3VS20</accession>
<reference evidence="1" key="1">
    <citation type="submission" date="2021-01" db="EMBL/GenBank/DDBJ databases">
        <title>Whole genome shotgun sequence of Rugosimonospora africana NBRC 104875.</title>
        <authorList>
            <person name="Komaki H."/>
            <person name="Tamura T."/>
        </authorList>
    </citation>
    <scope>NUCLEOTIDE SEQUENCE</scope>
    <source>
        <strain evidence="1">NBRC 104875</strain>
    </source>
</reference>
<name>A0A8J3VS20_9ACTN</name>
<evidence type="ECO:0000313" key="2">
    <source>
        <dbReference type="Proteomes" id="UP000642748"/>
    </source>
</evidence>
<gene>
    <name evidence="1" type="ORF">Raf01_42630</name>
</gene>
<evidence type="ECO:0000313" key="1">
    <source>
        <dbReference type="EMBL" id="GIH16091.1"/>
    </source>
</evidence>
<comment type="caution">
    <text evidence="1">The sequence shown here is derived from an EMBL/GenBank/DDBJ whole genome shotgun (WGS) entry which is preliminary data.</text>
</comment>
<dbReference type="Proteomes" id="UP000642748">
    <property type="component" value="Unassembled WGS sequence"/>
</dbReference>
<dbReference type="EMBL" id="BONZ01000039">
    <property type="protein sequence ID" value="GIH16091.1"/>
    <property type="molecule type" value="Genomic_DNA"/>
</dbReference>
<proteinExistence type="predicted"/>
<organism evidence="1 2">
    <name type="scientific">Rugosimonospora africana</name>
    <dbReference type="NCBI Taxonomy" id="556532"/>
    <lineage>
        <taxon>Bacteria</taxon>
        <taxon>Bacillati</taxon>
        <taxon>Actinomycetota</taxon>
        <taxon>Actinomycetes</taxon>
        <taxon>Micromonosporales</taxon>
        <taxon>Micromonosporaceae</taxon>
        <taxon>Rugosimonospora</taxon>
    </lineage>
</organism>
<dbReference type="AlphaFoldDB" id="A0A8J3VS20"/>
<sequence length="78" mass="9323">MERRRRHWWNGKWGRIARRDVFLSLDDETGLWWVEAREGGSEGTPIRRKFDCEPDAVRHVGLLTRDSTIDNWREMPTG</sequence>
<keyword evidence="2" id="KW-1185">Reference proteome</keyword>
<dbReference type="RefSeq" id="WP_203919684.1">
    <property type="nucleotide sequence ID" value="NZ_BONZ01000039.1"/>
</dbReference>
<protein>
    <submittedName>
        <fullName evidence="1">Uncharacterized protein</fullName>
    </submittedName>
</protein>